<sequence length="268" mass="30272">PPTKPRSRQEEEQRAYKQAVKSREDKIKFQKDGIYCMSDRDSINWQVVAYNPETFKIKMVNPEKLNLQGATALVPAFSGGTESDLVSFVAKCEFIFNNISDAIKPNILEAKLAQLTGKALSAVRVEKTAHELTNALTVSRDALDAEIIAQTARAHALSVFIAGIPQTIGLLLKALNIQVFEEAVLIAMEEETTAEFYNNMSGYNKSPNYKNNKFDKNNTRDKSAIKCHRCEKFGHYANKYRKSEHKIANFRNPNNGQSPKTEFKREYS</sequence>
<dbReference type="InterPro" id="IPR036875">
    <property type="entry name" value="Znf_CCHC_sf"/>
</dbReference>
<feature type="non-terminal residue" evidence="2">
    <location>
        <position position="268"/>
    </location>
</feature>
<feature type="compositionally biased region" description="Polar residues" evidence="1">
    <location>
        <begin position="251"/>
        <end position="260"/>
    </location>
</feature>
<gene>
    <name evidence="2" type="ORF">FWK35_00036645</name>
</gene>
<dbReference type="SUPFAM" id="SSF57756">
    <property type="entry name" value="Retrovirus zinc finger-like domains"/>
    <property type="match status" value="1"/>
</dbReference>
<dbReference type="GO" id="GO:0003676">
    <property type="term" value="F:nucleic acid binding"/>
    <property type="evidence" value="ECO:0007669"/>
    <property type="project" value="InterPro"/>
</dbReference>
<reference evidence="2 3" key="1">
    <citation type="submission" date="2019-08" db="EMBL/GenBank/DDBJ databases">
        <title>Whole genome of Aphis craccivora.</title>
        <authorList>
            <person name="Voronova N.V."/>
            <person name="Shulinski R.S."/>
            <person name="Bandarenka Y.V."/>
            <person name="Zhorov D.G."/>
            <person name="Warner D."/>
        </authorList>
    </citation>
    <scope>NUCLEOTIDE SEQUENCE [LARGE SCALE GENOMIC DNA]</scope>
    <source>
        <strain evidence="2">180601</strain>
        <tissue evidence="2">Whole Body</tissue>
    </source>
</reference>
<protein>
    <recommendedName>
        <fullName evidence="4">CCHC-type domain-containing protein</fullName>
    </recommendedName>
</protein>
<evidence type="ECO:0000313" key="2">
    <source>
        <dbReference type="EMBL" id="KAF0684203.1"/>
    </source>
</evidence>
<organism evidence="2 3">
    <name type="scientific">Aphis craccivora</name>
    <name type="common">Cowpea aphid</name>
    <dbReference type="NCBI Taxonomy" id="307492"/>
    <lineage>
        <taxon>Eukaryota</taxon>
        <taxon>Metazoa</taxon>
        <taxon>Ecdysozoa</taxon>
        <taxon>Arthropoda</taxon>
        <taxon>Hexapoda</taxon>
        <taxon>Insecta</taxon>
        <taxon>Pterygota</taxon>
        <taxon>Neoptera</taxon>
        <taxon>Paraneoptera</taxon>
        <taxon>Hemiptera</taxon>
        <taxon>Sternorrhyncha</taxon>
        <taxon>Aphidomorpha</taxon>
        <taxon>Aphidoidea</taxon>
        <taxon>Aphididae</taxon>
        <taxon>Aphidini</taxon>
        <taxon>Aphis</taxon>
        <taxon>Aphis</taxon>
    </lineage>
</organism>
<feature type="region of interest" description="Disordered" evidence="1">
    <location>
        <begin position="248"/>
        <end position="268"/>
    </location>
</feature>
<name>A0A6G0VKB0_APHCR</name>
<keyword evidence="3" id="KW-1185">Reference proteome</keyword>
<evidence type="ECO:0000256" key="1">
    <source>
        <dbReference type="SAM" id="MobiDB-lite"/>
    </source>
</evidence>
<dbReference type="Proteomes" id="UP000478052">
    <property type="component" value="Unassembled WGS sequence"/>
</dbReference>
<dbReference type="GO" id="GO:0008270">
    <property type="term" value="F:zinc ion binding"/>
    <property type="evidence" value="ECO:0007669"/>
    <property type="project" value="InterPro"/>
</dbReference>
<dbReference type="EMBL" id="VUJU01017266">
    <property type="protein sequence ID" value="KAF0684203.1"/>
    <property type="molecule type" value="Genomic_DNA"/>
</dbReference>
<evidence type="ECO:0000313" key="3">
    <source>
        <dbReference type="Proteomes" id="UP000478052"/>
    </source>
</evidence>
<dbReference type="OrthoDB" id="8193998at2759"/>
<evidence type="ECO:0008006" key="4">
    <source>
        <dbReference type="Google" id="ProtNLM"/>
    </source>
</evidence>
<comment type="caution">
    <text evidence="2">The sequence shown here is derived from an EMBL/GenBank/DDBJ whole genome shotgun (WGS) entry which is preliminary data.</text>
</comment>
<feature type="non-terminal residue" evidence="2">
    <location>
        <position position="1"/>
    </location>
</feature>
<accession>A0A6G0VKB0</accession>
<proteinExistence type="predicted"/>
<dbReference type="AlphaFoldDB" id="A0A6G0VKB0"/>